<evidence type="ECO:0000313" key="7">
    <source>
        <dbReference type="EMBL" id="CAF0751479.1"/>
    </source>
</evidence>
<evidence type="ECO:0000256" key="1">
    <source>
        <dbReference type="ARBA" id="ARBA00001231"/>
    </source>
</evidence>
<dbReference type="Proteomes" id="UP000681722">
    <property type="component" value="Unassembled WGS sequence"/>
</dbReference>
<dbReference type="PANTHER" id="PTHR21040:SF8">
    <property type="entry name" value="BCDNA.GH04120"/>
    <property type="match status" value="1"/>
</dbReference>
<dbReference type="InterPro" id="IPR038901">
    <property type="entry name" value="HEXDC-like"/>
</dbReference>
<dbReference type="InterPro" id="IPR017853">
    <property type="entry name" value="GH"/>
</dbReference>
<dbReference type="Proteomes" id="UP000682733">
    <property type="component" value="Unassembled WGS sequence"/>
</dbReference>
<dbReference type="EMBL" id="CAJNOK010018866">
    <property type="protein sequence ID" value="CAF1289751.1"/>
    <property type="molecule type" value="Genomic_DNA"/>
</dbReference>
<dbReference type="EMBL" id="CAJOBA010040440">
    <property type="protein sequence ID" value="CAF4094601.1"/>
    <property type="molecule type" value="Genomic_DNA"/>
</dbReference>
<dbReference type="PANTHER" id="PTHR21040">
    <property type="entry name" value="BCDNA.GH04120"/>
    <property type="match status" value="1"/>
</dbReference>
<feature type="compositionally biased region" description="Basic residues" evidence="5">
    <location>
        <begin position="53"/>
        <end position="72"/>
    </location>
</feature>
<evidence type="ECO:0000256" key="4">
    <source>
        <dbReference type="ARBA" id="ARBA00022801"/>
    </source>
</evidence>
<reference evidence="7" key="1">
    <citation type="submission" date="2021-02" db="EMBL/GenBank/DDBJ databases">
        <authorList>
            <person name="Nowell W R."/>
        </authorList>
    </citation>
    <scope>NUCLEOTIDE SEQUENCE</scope>
</reference>
<evidence type="ECO:0000313" key="9">
    <source>
        <dbReference type="EMBL" id="CAF3531148.1"/>
    </source>
</evidence>
<dbReference type="Pfam" id="PF00728">
    <property type="entry name" value="Glyco_hydro_20"/>
    <property type="match status" value="1"/>
</dbReference>
<feature type="region of interest" description="Disordered" evidence="5">
    <location>
        <begin position="51"/>
        <end position="75"/>
    </location>
</feature>
<name>A0A813P9J1_9BILA</name>
<dbReference type="Proteomes" id="UP000677228">
    <property type="component" value="Unassembled WGS sequence"/>
</dbReference>
<organism evidence="7 11">
    <name type="scientific">Didymodactylos carnosus</name>
    <dbReference type="NCBI Taxonomy" id="1234261"/>
    <lineage>
        <taxon>Eukaryota</taxon>
        <taxon>Metazoa</taxon>
        <taxon>Spiralia</taxon>
        <taxon>Gnathifera</taxon>
        <taxon>Rotifera</taxon>
        <taxon>Eurotatoria</taxon>
        <taxon>Bdelloidea</taxon>
        <taxon>Philodinida</taxon>
        <taxon>Philodinidae</taxon>
        <taxon>Didymodactylos</taxon>
    </lineage>
</organism>
<comment type="similarity">
    <text evidence="2">Belongs to the glycosyl hydrolase 20 family.</text>
</comment>
<dbReference type="SUPFAM" id="SSF51445">
    <property type="entry name" value="(Trans)glycosidases"/>
    <property type="match status" value="1"/>
</dbReference>
<accession>A0A813P9J1</accession>
<keyword evidence="11" id="KW-1185">Reference proteome</keyword>
<sequence>MFSRRQLRRSVLAVCSLSVLFVICLTVFRENILPSKSIAADETSYLQKTTNLHSRHHHHHDQNYQHTKKRNKSQYSVLKPNRMFIDIERNRANLLLLPPTTQIPQSVDQVNNQLPLGQQVAQSQNISLKSFRGVIQRHQLHNENQLLKSNHIINVDTFEQYQPHHSQLQYRQRPQIIPSSDEYQPPLPKVDIINTTNLERFIHLDLKGAAPKINYFKQLFPLLKQLGATGLLIEYEDMFPFKGKLKSIVHGKHYTETDIQQLLETAKENNLKVMPLLQTYGHLEYVLKLKEFMHLREDVRYPQVITPCLKESYTVLFDMLDQMLNLHPDIDYLHLGCDEVYYRLVHPACLKLNFKDESDLFIRNKYNNSFS</sequence>
<dbReference type="Proteomes" id="UP000663829">
    <property type="component" value="Unassembled WGS sequence"/>
</dbReference>
<keyword evidence="4" id="KW-0378">Hydrolase</keyword>
<proteinExistence type="inferred from homology"/>
<comment type="catalytic activity">
    <reaction evidence="1">
        <text>Hydrolysis of terminal non-reducing N-acetyl-D-hexosamine residues in N-acetyl-beta-D-hexosaminides.</text>
        <dbReference type="EC" id="3.2.1.52"/>
    </reaction>
</comment>
<feature type="domain" description="Glycoside hydrolase family 20 catalytic" evidence="6">
    <location>
        <begin position="249"/>
        <end position="341"/>
    </location>
</feature>
<dbReference type="EMBL" id="CAJOBC010000072">
    <property type="protein sequence ID" value="CAF3531148.1"/>
    <property type="molecule type" value="Genomic_DNA"/>
</dbReference>
<dbReference type="EC" id="3.2.1.52" evidence="3"/>
<dbReference type="GO" id="GO:0004563">
    <property type="term" value="F:beta-N-acetylhexosaminidase activity"/>
    <property type="evidence" value="ECO:0007669"/>
    <property type="project" value="UniProtKB-EC"/>
</dbReference>
<dbReference type="EMBL" id="CAJNOQ010000072">
    <property type="protein sequence ID" value="CAF0751479.1"/>
    <property type="molecule type" value="Genomic_DNA"/>
</dbReference>
<protein>
    <recommendedName>
        <fullName evidence="3">beta-N-acetylhexosaminidase</fullName>
        <ecNumber evidence="3">3.2.1.52</ecNumber>
    </recommendedName>
</protein>
<dbReference type="AlphaFoldDB" id="A0A813P9J1"/>
<dbReference type="Gene3D" id="3.20.20.80">
    <property type="entry name" value="Glycosidases"/>
    <property type="match status" value="1"/>
</dbReference>
<dbReference type="InterPro" id="IPR015883">
    <property type="entry name" value="Glyco_hydro_20_cat"/>
</dbReference>
<evidence type="ECO:0000256" key="3">
    <source>
        <dbReference type="ARBA" id="ARBA00012663"/>
    </source>
</evidence>
<dbReference type="OrthoDB" id="47475at2759"/>
<evidence type="ECO:0000313" key="10">
    <source>
        <dbReference type="EMBL" id="CAF4094601.1"/>
    </source>
</evidence>
<evidence type="ECO:0000259" key="6">
    <source>
        <dbReference type="Pfam" id="PF00728"/>
    </source>
</evidence>
<gene>
    <name evidence="7" type="ORF">GPM918_LOCUS858</name>
    <name evidence="8" type="ORF">OVA965_LOCUS28033</name>
    <name evidence="9" type="ORF">SRO942_LOCUS858</name>
    <name evidence="10" type="ORF">TMI583_LOCUS28783</name>
</gene>
<evidence type="ECO:0000313" key="11">
    <source>
        <dbReference type="Proteomes" id="UP000663829"/>
    </source>
</evidence>
<comment type="caution">
    <text evidence="7">The sequence shown here is derived from an EMBL/GenBank/DDBJ whole genome shotgun (WGS) entry which is preliminary data.</text>
</comment>
<evidence type="ECO:0000313" key="8">
    <source>
        <dbReference type="EMBL" id="CAF1289751.1"/>
    </source>
</evidence>
<dbReference type="GO" id="GO:0005975">
    <property type="term" value="P:carbohydrate metabolic process"/>
    <property type="evidence" value="ECO:0007669"/>
    <property type="project" value="InterPro"/>
</dbReference>
<evidence type="ECO:0000256" key="5">
    <source>
        <dbReference type="SAM" id="MobiDB-lite"/>
    </source>
</evidence>
<evidence type="ECO:0000256" key="2">
    <source>
        <dbReference type="ARBA" id="ARBA00006285"/>
    </source>
</evidence>